<dbReference type="AlphaFoldDB" id="A0AAV7I675"/>
<reference evidence="2 3" key="1">
    <citation type="journal article" date="2021" name="J. Hered.">
        <title>A chromosome-level genome assembly of the parasitoid wasp, Cotesia glomerata (Hymenoptera: Braconidae).</title>
        <authorList>
            <person name="Pinto B.J."/>
            <person name="Weis J.J."/>
            <person name="Gamble T."/>
            <person name="Ode P.J."/>
            <person name="Paul R."/>
            <person name="Zaspel J.M."/>
        </authorList>
    </citation>
    <scope>NUCLEOTIDE SEQUENCE [LARGE SCALE GENOMIC DNA]</scope>
    <source>
        <strain evidence="2">CgM1</strain>
    </source>
</reference>
<dbReference type="Proteomes" id="UP000826195">
    <property type="component" value="Unassembled WGS sequence"/>
</dbReference>
<sequence length="90" mass="10662">MTVQREIAKDRDKSPGDVFPGKSETDKPNERTRGKCDSRLNTTLHTTLYPLWTTRFPFAPRNRLHTEYSKSFQRIRKSALFDTRRCFILK</sequence>
<evidence type="ECO:0000256" key="1">
    <source>
        <dbReference type="SAM" id="MobiDB-lite"/>
    </source>
</evidence>
<feature type="compositionally biased region" description="Basic and acidic residues" evidence="1">
    <location>
        <begin position="1"/>
        <end position="15"/>
    </location>
</feature>
<proteinExistence type="predicted"/>
<dbReference type="EMBL" id="JAHXZJ010002237">
    <property type="protein sequence ID" value="KAH0546322.1"/>
    <property type="molecule type" value="Genomic_DNA"/>
</dbReference>
<keyword evidence="3" id="KW-1185">Reference proteome</keyword>
<feature type="compositionally biased region" description="Basic and acidic residues" evidence="1">
    <location>
        <begin position="23"/>
        <end position="36"/>
    </location>
</feature>
<name>A0AAV7I675_COTGL</name>
<evidence type="ECO:0000313" key="3">
    <source>
        <dbReference type="Proteomes" id="UP000826195"/>
    </source>
</evidence>
<evidence type="ECO:0000313" key="2">
    <source>
        <dbReference type="EMBL" id="KAH0546322.1"/>
    </source>
</evidence>
<protein>
    <submittedName>
        <fullName evidence="2">Uncharacterized protein</fullName>
    </submittedName>
</protein>
<organism evidence="2 3">
    <name type="scientific">Cotesia glomerata</name>
    <name type="common">Lepidopteran parasitic wasp</name>
    <name type="synonym">Apanteles glomeratus</name>
    <dbReference type="NCBI Taxonomy" id="32391"/>
    <lineage>
        <taxon>Eukaryota</taxon>
        <taxon>Metazoa</taxon>
        <taxon>Ecdysozoa</taxon>
        <taxon>Arthropoda</taxon>
        <taxon>Hexapoda</taxon>
        <taxon>Insecta</taxon>
        <taxon>Pterygota</taxon>
        <taxon>Neoptera</taxon>
        <taxon>Endopterygota</taxon>
        <taxon>Hymenoptera</taxon>
        <taxon>Apocrita</taxon>
        <taxon>Ichneumonoidea</taxon>
        <taxon>Braconidae</taxon>
        <taxon>Microgastrinae</taxon>
        <taxon>Cotesia</taxon>
    </lineage>
</organism>
<accession>A0AAV7I675</accession>
<gene>
    <name evidence="2" type="ORF">KQX54_008437</name>
</gene>
<feature type="region of interest" description="Disordered" evidence="1">
    <location>
        <begin position="1"/>
        <end position="36"/>
    </location>
</feature>
<comment type="caution">
    <text evidence="2">The sequence shown here is derived from an EMBL/GenBank/DDBJ whole genome shotgun (WGS) entry which is preliminary data.</text>
</comment>